<dbReference type="Pfam" id="PF00367">
    <property type="entry name" value="PTS_EIIB"/>
    <property type="match status" value="1"/>
</dbReference>
<evidence type="ECO:0000256" key="4">
    <source>
        <dbReference type="ARBA" id="ARBA00022683"/>
    </source>
</evidence>
<evidence type="ECO:0000313" key="9">
    <source>
        <dbReference type="Proteomes" id="UP000237433"/>
    </source>
</evidence>
<dbReference type="PANTHER" id="PTHR30009">
    <property type="entry name" value="CYTOCHROME C-TYPE SYNTHESIS PROTEIN AND PTS TRANSMEMBRANE COMPONENT"/>
    <property type="match status" value="1"/>
</dbReference>
<accession>A0ABD6VYC4</accession>
<keyword evidence="1" id="KW-0813">Transport</keyword>
<evidence type="ECO:0000256" key="3">
    <source>
        <dbReference type="ARBA" id="ARBA00022679"/>
    </source>
</evidence>
<dbReference type="Proteomes" id="UP000237433">
    <property type="component" value="Unassembled WGS sequence"/>
</dbReference>
<dbReference type="InterPro" id="IPR036878">
    <property type="entry name" value="Glu_permease_IIB"/>
</dbReference>
<evidence type="ECO:0000313" key="8">
    <source>
        <dbReference type="EMBL" id="POE40596.1"/>
    </source>
</evidence>
<gene>
    <name evidence="8" type="ORF">ACX51_12645</name>
</gene>
<reference evidence="8 9" key="1">
    <citation type="journal article" date="2015" name="J. Am. Soc. Brew. Chem.">
        <title>Dissolved carbon dioxide selects for lactic acid bacteria able to grow in and spoil packaged beer.</title>
        <authorList>
            <person name="Bergsveinson J."/>
            <person name="Redekop A."/>
            <person name="Zoerb S."/>
            <person name="Ziola B."/>
        </authorList>
    </citation>
    <scope>NUCLEOTIDE SEQUENCE [LARGE SCALE GENOMIC DNA]</scope>
    <source>
        <strain evidence="8 9">CCC B1205</strain>
    </source>
</reference>
<evidence type="ECO:0000256" key="6">
    <source>
        <dbReference type="PROSITE-ProRule" id="PRU00421"/>
    </source>
</evidence>
<proteinExistence type="predicted"/>
<keyword evidence="3" id="KW-0808">Transferase</keyword>
<dbReference type="EMBL" id="LGIY01000025">
    <property type="protein sequence ID" value="POE40596.1"/>
    <property type="molecule type" value="Genomic_DNA"/>
</dbReference>
<protein>
    <recommendedName>
        <fullName evidence="7">PTS EIIB type-1 domain-containing protein</fullName>
    </recommendedName>
</protein>
<dbReference type="AlphaFoldDB" id="A0ABD6VYC4"/>
<dbReference type="RefSeq" id="WP_225366678.1">
    <property type="nucleotide sequence ID" value="NZ_LGIY01000025.1"/>
</dbReference>
<dbReference type="InterPro" id="IPR050429">
    <property type="entry name" value="PTS_Glucose_EIICBA"/>
</dbReference>
<comment type="caution">
    <text evidence="8">The sequence shown here is derived from an EMBL/GenBank/DDBJ whole genome shotgun (WGS) entry which is preliminary data.</text>
</comment>
<dbReference type="PROSITE" id="PS51098">
    <property type="entry name" value="PTS_EIIB_TYPE_1"/>
    <property type="match status" value="1"/>
</dbReference>
<dbReference type="SUPFAM" id="SSF55604">
    <property type="entry name" value="Glucose permease domain IIB"/>
    <property type="match status" value="1"/>
</dbReference>
<name>A0ABD6VYC4_LACPA</name>
<dbReference type="PANTHER" id="PTHR30009:SF4">
    <property type="entry name" value="PTS SYSTEM N-ACETYLGLUCOSAMINE-SPECIFIC EIICBA COMPONENT"/>
    <property type="match status" value="1"/>
</dbReference>
<dbReference type="GO" id="GO:0009401">
    <property type="term" value="P:phosphoenolpyruvate-dependent sugar phosphotransferase system"/>
    <property type="evidence" value="ECO:0007669"/>
    <property type="project" value="UniProtKB-KW"/>
</dbReference>
<sequence>MAFLIHIDVKWGGRPVEYREIAREYIEELGGRKNIANIVDCATRIRAEVNDVESIAPVERFKETGSINLAVHGNMVQVVVGLSAPQILESMREQLGSKIDTDALDEYGLTPDEERARILFESLGIPENINSVSVLGTDVVVQVSDINWVDPFDIMLQLDIGIEGIRKVDNRVYITIPNPVLIAKELNMLINKSKKQ</sequence>
<dbReference type="Gene3D" id="3.30.1360.60">
    <property type="entry name" value="Glucose permease domain IIB"/>
    <property type="match status" value="1"/>
</dbReference>
<dbReference type="GO" id="GO:0016301">
    <property type="term" value="F:kinase activity"/>
    <property type="evidence" value="ECO:0007669"/>
    <property type="project" value="UniProtKB-KW"/>
</dbReference>
<keyword evidence="4" id="KW-0598">Phosphotransferase system</keyword>
<evidence type="ECO:0000259" key="7">
    <source>
        <dbReference type="PROSITE" id="PS51098"/>
    </source>
</evidence>
<keyword evidence="5" id="KW-0418">Kinase</keyword>
<evidence type="ECO:0000256" key="2">
    <source>
        <dbReference type="ARBA" id="ARBA00022597"/>
    </source>
</evidence>
<dbReference type="InterPro" id="IPR018113">
    <property type="entry name" value="PTrfase_EIIB_Cys"/>
</dbReference>
<evidence type="ECO:0000256" key="5">
    <source>
        <dbReference type="ARBA" id="ARBA00022777"/>
    </source>
</evidence>
<dbReference type="InterPro" id="IPR001996">
    <property type="entry name" value="PTS_IIB_1"/>
</dbReference>
<feature type="domain" description="PTS EIIB type-1" evidence="7">
    <location>
        <begin position="19"/>
        <end position="101"/>
    </location>
</feature>
<feature type="active site" description="Phosphocysteine intermediate; for EIIB activity" evidence="6">
    <location>
        <position position="41"/>
    </location>
</feature>
<evidence type="ECO:0000256" key="1">
    <source>
        <dbReference type="ARBA" id="ARBA00022448"/>
    </source>
</evidence>
<organism evidence="8 9">
    <name type="scientific">Lacticaseibacillus paracasei</name>
    <name type="common">Lactobacillus paracasei</name>
    <dbReference type="NCBI Taxonomy" id="1597"/>
    <lineage>
        <taxon>Bacteria</taxon>
        <taxon>Bacillati</taxon>
        <taxon>Bacillota</taxon>
        <taxon>Bacilli</taxon>
        <taxon>Lactobacillales</taxon>
        <taxon>Lactobacillaceae</taxon>
        <taxon>Lacticaseibacillus</taxon>
    </lineage>
</organism>
<keyword evidence="2" id="KW-0762">Sugar transport</keyword>